<evidence type="ECO:0000313" key="1">
    <source>
        <dbReference type="EMBL" id="QKK82125.1"/>
    </source>
</evidence>
<name>A0A859CZK6_9GAMM</name>
<evidence type="ECO:0000313" key="2">
    <source>
        <dbReference type="Proteomes" id="UP000509371"/>
    </source>
</evidence>
<proteinExistence type="predicted"/>
<dbReference type="KEGG" id="mpri:MP3633_3398"/>
<dbReference type="AlphaFoldDB" id="A0A859CZK6"/>
<protein>
    <submittedName>
        <fullName evidence="1">Uncharacterized protein</fullName>
    </submittedName>
</protein>
<dbReference type="Proteomes" id="UP000509371">
    <property type="component" value="Chromosome"/>
</dbReference>
<sequence length="59" mass="7209">MTGYYGCDCLLRLLNDQFSYKRFAQWVGLWENARRYILGMGFFWFTRNHAPPEEVKHFQ</sequence>
<organism evidence="1 2">
    <name type="scientific">Marinomonas primoryensis</name>
    <dbReference type="NCBI Taxonomy" id="178399"/>
    <lineage>
        <taxon>Bacteria</taxon>
        <taxon>Pseudomonadati</taxon>
        <taxon>Pseudomonadota</taxon>
        <taxon>Gammaproteobacteria</taxon>
        <taxon>Oceanospirillales</taxon>
        <taxon>Oceanospirillaceae</taxon>
        <taxon>Marinomonas</taxon>
    </lineage>
</organism>
<accession>A0A859CZK6</accession>
<reference evidence="1 2" key="1">
    <citation type="submission" date="2020-06" db="EMBL/GenBank/DDBJ databases">
        <authorList>
            <person name="Voronona O.L."/>
            <person name="Aksenova E.I."/>
            <person name="Kunda M.S."/>
            <person name="Semenov A.N."/>
            <person name="Ryzhova N."/>
        </authorList>
    </citation>
    <scope>NUCLEOTIDE SEQUENCE [LARGE SCALE GENOMIC DNA]</scope>
    <source>
        <strain evidence="1 2">MPKMM3633</strain>
    </source>
</reference>
<gene>
    <name evidence="1" type="ORF">MP3633_3398</name>
</gene>
<dbReference type="EMBL" id="CP054301">
    <property type="protein sequence ID" value="QKK82125.1"/>
    <property type="molecule type" value="Genomic_DNA"/>
</dbReference>